<comment type="caution">
    <text evidence="2">The sequence shown here is derived from an EMBL/GenBank/DDBJ whole genome shotgun (WGS) entry which is preliminary data.</text>
</comment>
<keyword evidence="3" id="KW-1185">Reference proteome</keyword>
<dbReference type="Proteomes" id="UP000828390">
    <property type="component" value="Unassembled WGS sequence"/>
</dbReference>
<sequence length="123" mass="13295">MDVAVAHSVPRAVATTSVDATPAAEQEVPSSTATPPKTVFPRSPKTPKNLKVKPIMDQLKEKLAGDIADVTLPTPTQLIDMEKAAGRKMSTDDATTIQRSLRTMQDNALGDQMVIRLLVNDWT</sequence>
<evidence type="ECO:0000313" key="2">
    <source>
        <dbReference type="EMBL" id="KAH3779637.1"/>
    </source>
</evidence>
<gene>
    <name evidence="2" type="ORF">DPMN_157441</name>
</gene>
<protein>
    <submittedName>
        <fullName evidence="2">Uncharacterized protein</fullName>
    </submittedName>
</protein>
<dbReference type="AlphaFoldDB" id="A0A9D4EFY8"/>
<evidence type="ECO:0000256" key="1">
    <source>
        <dbReference type="SAM" id="MobiDB-lite"/>
    </source>
</evidence>
<proteinExistence type="predicted"/>
<accession>A0A9D4EFY8</accession>
<evidence type="ECO:0000313" key="3">
    <source>
        <dbReference type="Proteomes" id="UP000828390"/>
    </source>
</evidence>
<dbReference type="EMBL" id="JAIWYP010000008">
    <property type="protein sequence ID" value="KAH3779637.1"/>
    <property type="molecule type" value="Genomic_DNA"/>
</dbReference>
<organism evidence="2 3">
    <name type="scientific">Dreissena polymorpha</name>
    <name type="common">Zebra mussel</name>
    <name type="synonym">Mytilus polymorpha</name>
    <dbReference type="NCBI Taxonomy" id="45954"/>
    <lineage>
        <taxon>Eukaryota</taxon>
        <taxon>Metazoa</taxon>
        <taxon>Spiralia</taxon>
        <taxon>Lophotrochozoa</taxon>
        <taxon>Mollusca</taxon>
        <taxon>Bivalvia</taxon>
        <taxon>Autobranchia</taxon>
        <taxon>Heteroconchia</taxon>
        <taxon>Euheterodonta</taxon>
        <taxon>Imparidentia</taxon>
        <taxon>Neoheterodontei</taxon>
        <taxon>Myida</taxon>
        <taxon>Dreissenoidea</taxon>
        <taxon>Dreissenidae</taxon>
        <taxon>Dreissena</taxon>
    </lineage>
</organism>
<name>A0A9D4EFY8_DREPO</name>
<reference evidence="2" key="1">
    <citation type="journal article" date="2019" name="bioRxiv">
        <title>The Genome of the Zebra Mussel, Dreissena polymorpha: A Resource for Invasive Species Research.</title>
        <authorList>
            <person name="McCartney M.A."/>
            <person name="Auch B."/>
            <person name="Kono T."/>
            <person name="Mallez S."/>
            <person name="Zhang Y."/>
            <person name="Obille A."/>
            <person name="Becker A."/>
            <person name="Abrahante J.E."/>
            <person name="Garbe J."/>
            <person name="Badalamenti J.P."/>
            <person name="Herman A."/>
            <person name="Mangelson H."/>
            <person name="Liachko I."/>
            <person name="Sullivan S."/>
            <person name="Sone E.D."/>
            <person name="Koren S."/>
            <person name="Silverstein K.A.T."/>
            <person name="Beckman K.B."/>
            <person name="Gohl D.M."/>
        </authorList>
    </citation>
    <scope>NUCLEOTIDE SEQUENCE</scope>
    <source>
        <strain evidence="2">Duluth1</strain>
        <tissue evidence="2">Whole animal</tissue>
    </source>
</reference>
<feature type="region of interest" description="Disordered" evidence="1">
    <location>
        <begin position="1"/>
        <end position="49"/>
    </location>
</feature>
<reference evidence="2" key="2">
    <citation type="submission" date="2020-11" db="EMBL/GenBank/DDBJ databases">
        <authorList>
            <person name="McCartney M.A."/>
            <person name="Auch B."/>
            <person name="Kono T."/>
            <person name="Mallez S."/>
            <person name="Becker A."/>
            <person name="Gohl D.M."/>
            <person name="Silverstein K.A.T."/>
            <person name="Koren S."/>
            <person name="Bechman K.B."/>
            <person name="Herman A."/>
            <person name="Abrahante J.E."/>
            <person name="Garbe J."/>
        </authorList>
    </citation>
    <scope>NUCLEOTIDE SEQUENCE</scope>
    <source>
        <strain evidence="2">Duluth1</strain>
        <tissue evidence="2">Whole animal</tissue>
    </source>
</reference>